<sequence length="425" mass="44982">MIWWLLIPFLVALFIGIPISFSLGIGVIIFIFVTGTLPFDVFAQTLYNPTESFPLMAIPFFILAGELMNRSGITDRLINFAKFFMGRVRGGLAQVTVVSGAGFAGLSGSAVAETAALGKTLGPAMEKQGYGKDFIAALIASVGVMAPVIPPSVIMILYGAQMNVSIGAMFMAGIVPGLIIACLLMLVAYLMAIKNRYPTSSVPFSWKGLLDVTVAASLAFVMPIIIVVGIRGGVFTPTEGGAVAAAYAFLVGGLIYRSLTLNDIFESFVRSGITSAVILLVVAMSAPFGWVMTYFAIPQAVADALLGLTDNHVIILLLIIFILIFVGMFLEGAAIVMLLGPVLAPVAAGMGMEPVHFAIVMVVAIAIGMATPPVGVNLFVMVPIMGTTMEKASKAVLPFILSLFVALLIIAFFPEIVLWLPQLFR</sequence>
<evidence type="ECO:0000259" key="8">
    <source>
        <dbReference type="Pfam" id="PF06808"/>
    </source>
</evidence>
<organism evidence="9 10">
    <name type="scientific">Caldalkalibacillus thermarum (strain TA2.A1)</name>
    <dbReference type="NCBI Taxonomy" id="986075"/>
    <lineage>
        <taxon>Bacteria</taxon>
        <taxon>Bacillati</taxon>
        <taxon>Bacillota</taxon>
        <taxon>Bacilli</taxon>
        <taxon>Bacillales</taxon>
        <taxon>Bacillaceae</taxon>
        <taxon>Caldalkalibacillus</taxon>
    </lineage>
</organism>
<keyword evidence="6 7" id="KW-0472">Membrane</keyword>
<feature type="transmembrane region" description="Helical" evidence="7">
    <location>
        <begin position="166"/>
        <end position="191"/>
    </location>
</feature>
<feature type="transmembrane region" description="Helical" evidence="7">
    <location>
        <begin position="313"/>
        <end position="343"/>
    </location>
</feature>
<feature type="transmembrane region" description="Helical" evidence="7">
    <location>
        <begin position="53"/>
        <end position="69"/>
    </location>
</feature>
<reference evidence="9 10" key="1">
    <citation type="journal article" date="2020" name="Extremophiles">
        <title>Genomic analysis of Caldalkalibacillus thermarum TA2.A1 reveals aerobic alkaliphilic metabolism and evolutionary hallmarks linking alkaliphilic bacteria and plant life.</title>
        <authorList>
            <person name="de Jong S.I."/>
            <person name="van den Broek M.A."/>
            <person name="Merkel A.Y."/>
            <person name="de la Torre Cortes P."/>
            <person name="Kalamorz F."/>
            <person name="Cook G.M."/>
            <person name="van Loosdrecht M.C.M."/>
            <person name="McMillan D.G.G."/>
        </authorList>
    </citation>
    <scope>NUCLEOTIDE SEQUENCE [LARGE SCALE GENOMIC DNA]</scope>
    <source>
        <strain evidence="9 10">TA2.A1</strain>
    </source>
</reference>
<accession>A0A8X8IB14</accession>
<keyword evidence="3" id="KW-0997">Cell inner membrane</keyword>
<evidence type="ECO:0000256" key="2">
    <source>
        <dbReference type="ARBA" id="ARBA00022475"/>
    </source>
</evidence>
<feature type="transmembrane region" description="Helical" evidence="7">
    <location>
        <begin position="212"/>
        <end position="234"/>
    </location>
</feature>
<dbReference type="PANTHER" id="PTHR33362">
    <property type="entry name" value="SIALIC ACID TRAP TRANSPORTER PERMEASE PROTEIN SIAT-RELATED"/>
    <property type="match status" value="1"/>
</dbReference>
<evidence type="ECO:0000313" key="10">
    <source>
        <dbReference type="Proteomes" id="UP000825179"/>
    </source>
</evidence>
<keyword evidence="4 7" id="KW-0812">Transmembrane</keyword>
<protein>
    <submittedName>
        <fullName evidence="9">TRAP transporter large permease</fullName>
    </submittedName>
</protein>
<dbReference type="GO" id="GO:0022857">
    <property type="term" value="F:transmembrane transporter activity"/>
    <property type="evidence" value="ECO:0007669"/>
    <property type="project" value="TreeGrafter"/>
</dbReference>
<dbReference type="AlphaFoldDB" id="A0A8X8IB14"/>
<dbReference type="InterPro" id="IPR004681">
    <property type="entry name" value="TRAP_DctM"/>
</dbReference>
<feature type="transmembrane region" description="Helical" evidence="7">
    <location>
        <begin position="355"/>
        <end position="375"/>
    </location>
</feature>
<keyword evidence="2" id="KW-1003">Cell membrane</keyword>
<feature type="transmembrane region" description="Helical" evidence="7">
    <location>
        <begin position="7"/>
        <end position="33"/>
    </location>
</feature>
<keyword evidence="10" id="KW-1185">Reference proteome</keyword>
<feature type="transmembrane region" description="Helical" evidence="7">
    <location>
        <begin position="134"/>
        <end position="160"/>
    </location>
</feature>
<feature type="transmembrane region" description="Helical" evidence="7">
    <location>
        <begin position="240"/>
        <end position="259"/>
    </location>
</feature>
<evidence type="ECO:0000256" key="3">
    <source>
        <dbReference type="ARBA" id="ARBA00022519"/>
    </source>
</evidence>
<dbReference type="Proteomes" id="UP000825179">
    <property type="component" value="Chromosome"/>
</dbReference>
<proteinExistence type="predicted"/>
<gene>
    <name evidence="9" type="ORF">HUR95_06375</name>
</gene>
<feature type="transmembrane region" description="Helical" evidence="7">
    <location>
        <begin position="395"/>
        <end position="420"/>
    </location>
</feature>
<evidence type="ECO:0000256" key="6">
    <source>
        <dbReference type="ARBA" id="ARBA00023136"/>
    </source>
</evidence>
<comment type="subcellular location">
    <subcellularLocation>
        <location evidence="1">Cell inner membrane</location>
        <topology evidence="1">Multi-pass membrane protein</topology>
    </subcellularLocation>
</comment>
<feature type="domain" description="TRAP C4-dicarboxylate transport system permease DctM subunit" evidence="8">
    <location>
        <begin position="7"/>
        <end position="416"/>
    </location>
</feature>
<dbReference type="RefSeq" id="WP_222823104.1">
    <property type="nucleotide sequence ID" value="NZ_CP082237.1"/>
</dbReference>
<evidence type="ECO:0000256" key="4">
    <source>
        <dbReference type="ARBA" id="ARBA00022692"/>
    </source>
</evidence>
<dbReference type="InterPro" id="IPR010656">
    <property type="entry name" value="DctM"/>
</dbReference>
<dbReference type="GO" id="GO:0005886">
    <property type="term" value="C:plasma membrane"/>
    <property type="evidence" value="ECO:0007669"/>
    <property type="project" value="UniProtKB-SubCell"/>
</dbReference>
<name>A0A8X8IB14_CALTT</name>
<dbReference type="PIRSF" id="PIRSF006066">
    <property type="entry name" value="HI0050"/>
    <property type="match status" value="1"/>
</dbReference>
<dbReference type="Pfam" id="PF06808">
    <property type="entry name" value="DctM"/>
    <property type="match status" value="1"/>
</dbReference>
<evidence type="ECO:0000256" key="1">
    <source>
        <dbReference type="ARBA" id="ARBA00004429"/>
    </source>
</evidence>
<dbReference type="NCBIfam" id="TIGR00786">
    <property type="entry name" value="dctM"/>
    <property type="match status" value="1"/>
</dbReference>
<evidence type="ECO:0000313" key="9">
    <source>
        <dbReference type="EMBL" id="QZT34873.1"/>
    </source>
</evidence>
<evidence type="ECO:0000256" key="7">
    <source>
        <dbReference type="SAM" id="Phobius"/>
    </source>
</evidence>
<dbReference type="KEGG" id="cthu:HUR95_06375"/>
<keyword evidence="5 7" id="KW-1133">Transmembrane helix</keyword>
<dbReference type="EMBL" id="CP082237">
    <property type="protein sequence ID" value="QZT34873.1"/>
    <property type="molecule type" value="Genomic_DNA"/>
</dbReference>
<evidence type="ECO:0000256" key="5">
    <source>
        <dbReference type="ARBA" id="ARBA00022989"/>
    </source>
</evidence>
<feature type="transmembrane region" description="Helical" evidence="7">
    <location>
        <begin position="271"/>
        <end position="293"/>
    </location>
</feature>